<sequence length="539" mass="57655">MGAQCTVRCRPLWAAAANARKTRAARTGAAARMRRAQCGSETAGREADRPVRGTGTGLHCGGEAGGWPEYRARQVEKTGPADTERGEPAVDWGLHDRRVRRPIPLSGQGPSPYDRPGAVVNEPDHYRVLGVSPQAPRSEIQAAYRRRLRETHPDRGGDEAEFHLVQGAWETLSHPGLRREYDLLRFGRRAARRYGKAAAKPAHRKVRGWNVAPAPAPAQHAFTAEGALVAVPWHARLRRLRPVYRPSAWTAAAWCAAAAAVWVFMGLGFLGQALASDSWVFLILAIPVTIAIAMIVAVQTSRALRRRPDAAPSPPTGRLVAAFLFAVAVIVAAGPSTPWGWALGLYVLTGAGMAWTVKRLRYTIALRRSVGGALRQFNAFGPAGTRPKADRPTGKLLREVLTNLPAARLFVALPAGADTRVPHAIVCGDRIALLCAPIGRDGADVDSVNLPEAVTALDAALPDAHVQGWVLWPTLPETARAGETAAVHDVAVSQAAADIGLWLAAAGAVYDLPVLQALRMRLAAVPAPRTGERNAVVRA</sequence>
<comment type="caution">
    <text evidence="5">The sequence shown here is derived from an EMBL/GenBank/DDBJ whole genome shotgun (WGS) entry which is preliminary data.</text>
</comment>
<dbReference type="PANTHER" id="PTHR43096">
    <property type="entry name" value="DNAJ HOMOLOG 1, MITOCHONDRIAL-RELATED"/>
    <property type="match status" value="1"/>
</dbReference>
<dbReference type="AlphaFoldDB" id="A0A426UVK1"/>
<keyword evidence="3" id="KW-0472">Membrane</keyword>
<reference evidence="5 6" key="1">
    <citation type="submission" date="2018-12" db="EMBL/GenBank/DDBJ databases">
        <title>Glycomyces sp. YIM 121974 draft genome.</title>
        <authorList>
            <person name="Li Q."/>
        </authorList>
    </citation>
    <scope>NUCLEOTIDE SEQUENCE [LARGE SCALE GENOMIC DNA]</scope>
    <source>
        <strain evidence="5 6">YIM 121974</strain>
    </source>
</reference>
<protein>
    <submittedName>
        <fullName evidence="5">J domain-containing protein</fullName>
    </submittedName>
</protein>
<dbReference type="GO" id="GO:0005737">
    <property type="term" value="C:cytoplasm"/>
    <property type="evidence" value="ECO:0007669"/>
    <property type="project" value="TreeGrafter"/>
</dbReference>
<accession>A0A426UVK1</accession>
<dbReference type="InterPro" id="IPR001623">
    <property type="entry name" value="DnaJ_domain"/>
</dbReference>
<feature type="region of interest" description="Disordered" evidence="2">
    <location>
        <begin position="32"/>
        <end position="65"/>
    </location>
</feature>
<feature type="transmembrane region" description="Helical" evidence="3">
    <location>
        <begin position="316"/>
        <end position="333"/>
    </location>
</feature>
<evidence type="ECO:0000256" key="2">
    <source>
        <dbReference type="SAM" id="MobiDB-lite"/>
    </source>
</evidence>
<dbReference type="Gene3D" id="1.10.287.110">
    <property type="entry name" value="DnaJ domain"/>
    <property type="match status" value="1"/>
</dbReference>
<feature type="domain" description="J" evidence="4">
    <location>
        <begin position="124"/>
        <end position="185"/>
    </location>
</feature>
<dbReference type="PANTHER" id="PTHR43096:SF52">
    <property type="entry name" value="DNAJ HOMOLOG 1, MITOCHONDRIAL-RELATED"/>
    <property type="match status" value="1"/>
</dbReference>
<name>A0A426UVK1_9ACTN</name>
<evidence type="ECO:0000256" key="1">
    <source>
        <dbReference type="ARBA" id="ARBA00023186"/>
    </source>
</evidence>
<keyword evidence="3" id="KW-0812">Transmembrane</keyword>
<dbReference type="SMART" id="SM00271">
    <property type="entry name" value="DnaJ"/>
    <property type="match status" value="1"/>
</dbReference>
<dbReference type="GO" id="GO:0042026">
    <property type="term" value="P:protein refolding"/>
    <property type="evidence" value="ECO:0007669"/>
    <property type="project" value="TreeGrafter"/>
</dbReference>
<evidence type="ECO:0000313" key="6">
    <source>
        <dbReference type="Proteomes" id="UP000277256"/>
    </source>
</evidence>
<feature type="transmembrane region" description="Helical" evidence="3">
    <location>
        <begin position="248"/>
        <end position="273"/>
    </location>
</feature>
<dbReference type="Proteomes" id="UP000277256">
    <property type="component" value="Unassembled WGS sequence"/>
</dbReference>
<keyword evidence="1" id="KW-0143">Chaperone</keyword>
<dbReference type="PRINTS" id="PR00625">
    <property type="entry name" value="JDOMAIN"/>
</dbReference>
<evidence type="ECO:0000259" key="4">
    <source>
        <dbReference type="PROSITE" id="PS50076"/>
    </source>
</evidence>
<dbReference type="PROSITE" id="PS50076">
    <property type="entry name" value="DNAJ_2"/>
    <property type="match status" value="1"/>
</dbReference>
<evidence type="ECO:0000313" key="5">
    <source>
        <dbReference type="EMBL" id="RRR98357.1"/>
    </source>
</evidence>
<proteinExistence type="predicted"/>
<evidence type="ECO:0000256" key="3">
    <source>
        <dbReference type="SAM" id="Phobius"/>
    </source>
</evidence>
<dbReference type="CDD" id="cd06257">
    <property type="entry name" value="DnaJ"/>
    <property type="match status" value="1"/>
</dbReference>
<feature type="transmembrane region" description="Helical" evidence="3">
    <location>
        <begin position="279"/>
        <end position="304"/>
    </location>
</feature>
<dbReference type="GO" id="GO:0051082">
    <property type="term" value="F:unfolded protein binding"/>
    <property type="evidence" value="ECO:0007669"/>
    <property type="project" value="TreeGrafter"/>
</dbReference>
<organism evidence="5 6">
    <name type="scientific">Glycomyces terrestris</name>
    <dbReference type="NCBI Taxonomy" id="2493553"/>
    <lineage>
        <taxon>Bacteria</taxon>
        <taxon>Bacillati</taxon>
        <taxon>Actinomycetota</taxon>
        <taxon>Actinomycetes</taxon>
        <taxon>Glycomycetales</taxon>
        <taxon>Glycomycetaceae</taxon>
        <taxon>Glycomyces</taxon>
    </lineage>
</organism>
<dbReference type="InterPro" id="IPR036869">
    <property type="entry name" value="J_dom_sf"/>
</dbReference>
<keyword evidence="3" id="KW-1133">Transmembrane helix</keyword>
<gene>
    <name evidence="5" type="ORF">EIW28_15770</name>
</gene>
<dbReference type="Pfam" id="PF00226">
    <property type="entry name" value="DnaJ"/>
    <property type="match status" value="1"/>
</dbReference>
<dbReference type="EMBL" id="RSEB01000004">
    <property type="protein sequence ID" value="RRR98357.1"/>
    <property type="molecule type" value="Genomic_DNA"/>
</dbReference>
<dbReference type="SUPFAM" id="SSF46565">
    <property type="entry name" value="Chaperone J-domain"/>
    <property type="match status" value="1"/>
</dbReference>
<feature type="compositionally biased region" description="Gly residues" evidence="2">
    <location>
        <begin position="54"/>
        <end position="65"/>
    </location>
</feature>
<keyword evidence="6" id="KW-1185">Reference proteome</keyword>